<feature type="region of interest" description="Disordered" evidence="1">
    <location>
        <begin position="122"/>
        <end position="148"/>
    </location>
</feature>
<organism evidence="2 3">
    <name type="scientific">Mycena rosella</name>
    <name type="common">Pink bonnet</name>
    <name type="synonym">Agaricus rosellus</name>
    <dbReference type="NCBI Taxonomy" id="1033263"/>
    <lineage>
        <taxon>Eukaryota</taxon>
        <taxon>Fungi</taxon>
        <taxon>Dikarya</taxon>
        <taxon>Basidiomycota</taxon>
        <taxon>Agaricomycotina</taxon>
        <taxon>Agaricomycetes</taxon>
        <taxon>Agaricomycetidae</taxon>
        <taxon>Agaricales</taxon>
        <taxon>Marasmiineae</taxon>
        <taxon>Mycenaceae</taxon>
        <taxon>Mycena</taxon>
    </lineage>
</organism>
<evidence type="ECO:0000313" key="2">
    <source>
        <dbReference type="EMBL" id="KAJ7677547.1"/>
    </source>
</evidence>
<dbReference type="AlphaFoldDB" id="A0AAD7D3V7"/>
<proteinExistence type="predicted"/>
<accession>A0AAD7D3V7</accession>
<name>A0AAD7D3V7_MYCRO</name>
<comment type="caution">
    <text evidence="2">The sequence shown here is derived from an EMBL/GenBank/DDBJ whole genome shotgun (WGS) entry which is preliminary data.</text>
</comment>
<reference evidence="2" key="1">
    <citation type="submission" date="2023-03" db="EMBL/GenBank/DDBJ databases">
        <title>Massive genome expansion in bonnet fungi (Mycena s.s.) driven by repeated elements and novel gene families across ecological guilds.</title>
        <authorList>
            <consortium name="Lawrence Berkeley National Laboratory"/>
            <person name="Harder C.B."/>
            <person name="Miyauchi S."/>
            <person name="Viragh M."/>
            <person name="Kuo A."/>
            <person name="Thoen E."/>
            <person name="Andreopoulos B."/>
            <person name="Lu D."/>
            <person name="Skrede I."/>
            <person name="Drula E."/>
            <person name="Henrissat B."/>
            <person name="Morin E."/>
            <person name="Kohler A."/>
            <person name="Barry K."/>
            <person name="LaButti K."/>
            <person name="Morin E."/>
            <person name="Salamov A."/>
            <person name="Lipzen A."/>
            <person name="Mereny Z."/>
            <person name="Hegedus B."/>
            <person name="Baldrian P."/>
            <person name="Stursova M."/>
            <person name="Weitz H."/>
            <person name="Taylor A."/>
            <person name="Grigoriev I.V."/>
            <person name="Nagy L.G."/>
            <person name="Martin F."/>
            <person name="Kauserud H."/>
        </authorList>
    </citation>
    <scope>NUCLEOTIDE SEQUENCE</scope>
    <source>
        <strain evidence="2">CBHHK067</strain>
    </source>
</reference>
<dbReference type="Proteomes" id="UP001221757">
    <property type="component" value="Unassembled WGS sequence"/>
</dbReference>
<keyword evidence="3" id="KW-1185">Reference proteome</keyword>
<dbReference type="EMBL" id="JARKIE010000137">
    <property type="protein sequence ID" value="KAJ7677547.1"/>
    <property type="molecule type" value="Genomic_DNA"/>
</dbReference>
<gene>
    <name evidence="2" type="ORF">B0H17DRAFT_1139562</name>
</gene>
<protein>
    <submittedName>
        <fullName evidence="2">Uncharacterized protein</fullName>
    </submittedName>
</protein>
<evidence type="ECO:0000313" key="3">
    <source>
        <dbReference type="Proteomes" id="UP001221757"/>
    </source>
</evidence>
<evidence type="ECO:0000256" key="1">
    <source>
        <dbReference type="SAM" id="MobiDB-lite"/>
    </source>
</evidence>
<sequence>MAKLVNPTSGLTLALVWMYNAAYTIGQLINDDATHTAPGTVGRFGSVRAKMQEQTVEVGLWCVRMMGDSDRGWGRVRMAGSSAQEAQTGRTSPATTRRWRECAWTGMSRFTCLWEGGGADGAAGPRDAGAQTKGGHLSNTSSACKEPQTVESCDEQETVEQVKEELCGMRMTGNRSPKTLVSAGVH</sequence>